<dbReference type="EMBL" id="JBHUEJ010000049">
    <property type="protein sequence ID" value="MFD1712785.1"/>
    <property type="molecule type" value="Genomic_DNA"/>
</dbReference>
<dbReference type="InterPro" id="IPR010994">
    <property type="entry name" value="RuvA_2-like"/>
</dbReference>
<reference evidence="9" key="1">
    <citation type="journal article" date="2019" name="Int. J. Syst. Evol. Microbiol.">
        <title>The Global Catalogue of Microorganisms (GCM) 10K type strain sequencing project: providing services to taxonomists for standard genome sequencing and annotation.</title>
        <authorList>
            <consortium name="The Broad Institute Genomics Platform"/>
            <consortium name="The Broad Institute Genome Sequencing Center for Infectious Disease"/>
            <person name="Wu L."/>
            <person name="Ma J."/>
        </authorList>
    </citation>
    <scope>NUCLEOTIDE SEQUENCE [LARGE SCALE GENOMIC DNA]</scope>
    <source>
        <strain evidence="9">LMG 29247</strain>
    </source>
</reference>
<comment type="cofactor">
    <cofactor evidence="1">
        <name>[4Fe-4S] cluster</name>
        <dbReference type="ChEBI" id="CHEBI:49883"/>
    </cofactor>
</comment>
<dbReference type="InterPro" id="IPR007197">
    <property type="entry name" value="rSAM"/>
</dbReference>
<evidence type="ECO:0000256" key="1">
    <source>
        <dbReference type="ARBA" id="ARBA00001966"/>
    </source>
</evidence>
<feature type="domain" description="Radical SAM core" evidence="7">
    <location>
        <begin position="61"/>
        <end position="174"/>
    </location>
</feature>
<organism evidence="8 9">
    <name type="scientific">Ottowia flava</name>
    <dbReference type="NCBI Taxonomy" id="2675430"/>
    <lineage>
        <taxon>Bacteria</taxon>
        <taxon>Pseudomonadati</taxon>
        <taxon>Pseudomonadota</taxon>
        <taxon>Betaproteobacteria</taxon>
        <taxon>Burkholderiales</taxon>
        <taxon>Comamonadaceae</taxon>
        <taxon>Ottowia</taxon>
    </lineage>
</organism>
<proteinExistence type="predicted"/>
<dbReference type="CDD" id="cd01335">
    <property type="entry name" value="Radical_SAM"/>
    <property type="match status" value="1"/>
</dbReference>
<keyword evidence="5" id="KW-0411">Iron-sulfur</keyword>
<dbReference type="InterPro" id="IPR013785">
    <property type="entry name" value="Aldolase_TIM"/>
</dbReference>
<dbReference type="RefSeq" id="WP_147914676.1">
    <property type="nucleotide sequence ID" value="NZ_JBHUEJ010000049.1"/>
</dbReference>
<evidence type="ECO:0000256" key="5">
    <source>
        <dbReference type="ARBA" id="ARBA00023014"/>
    </source>
</evidence>
<evidence type="ECO:0000256" key="4">
    <source>
        <dbReference type="ARBA" id="ARBA00023004"/>
    </source>
</evidence>
<dbReference type="SFLD" id="SFLDS00029">
    <property type="entry name" value="Radical_SAM"/>
    <property type="match status" value="1"/>
</dbReference>
<keyword evidence="2" id="KW-0949">S-adenosyl-L-methionine</keyword>
<keyword evidence="4" id="KW-0408">Iron</keyword>
<dbReference type="SUPFAM" id="SSF102114">
    <property type="entry name" value="Radical SAM enzymes"/>
    <property type="match status" value="1"/>
</dbReference>
<evidence type="ECO:0000256" key="2">
    <source>
        <dbReference type="ARBA" id="ARBA00022691"/>
    </source>
</evidence>
<dbReference type="PANTHER" id="PTHR21180:SF9">
    <property type="entry name" value="TYPE II SECRETION SYSTEM PROTEIN K"/>
    <property type="match status" value="1"/>
</dbReference>
<gene>
    <name evidence="8" type="ORF">ACFSF0_19485</name>
</gene>
<dbReference type="Proteomes" id="UP001597304">
    <property type="component" value="Unassembled WGS sequence"/>
</dbReference>
<evidence type="ECO:0000313" key="9">
    <source>
        <dbReference type="Proteomes" id="UP001597304"/>
    </source>
</evidence>
<dbReference type="SFLD" id="SFLDG01102">
    <property type="entry name" value="Uncharacterised_Radical_SAM_Su"/>
    <property type="match status" value="1"/>
</dbReference>
<evidence type="ECO:0000259" key="7">
    <source>
        <dbReference type="Pfam" id="PF04055"/>
    </source>
</evidence>
<dbReference type="NCBIfam" id="TIGR03916">
    <property type="entry name" value="rSAM_link_UDG"/>
    <property type="match status" value="1"/>
</dbReference>
<evidence type="ECO:0000256" key="3">
    <source>
        <dbReference type="ARBA" id="ARBA00022723"/>
    </source>
</evidence>
<keyword evidence="9" id="KW-1185">Reference proteome</keyword>
<dbReference type="InterPro" id="IPR058240">
    <property type="entry name" value="rSAM_sf"/>
</dbReference>
<name>A0ABW4KXJ9_9BURK</name>
<evidence type="ECO:0000256" key="6">
    <source>
        <dbReference type="SAM" id="MobiDB-lite"/>
    </source>
</evidence>
<evidence type="ECO:0000313" key="8">
    <source>
        <dbReference type="EMBL" id="MFD1712785.1"/>
    </source>
</evidence>
<dbReference type="InterPro" id="IPR023874">
    <property type="entry name" value="DNA_rSAM_put"/>
</dbReference>
<dbReference type="SUPFAM" id="SSF47781">
    <property type="entry name" value="RuvA domain 2-like"/>
    <property type="match status" value="1"/>
</dbReference>
<dbReference type="PANTHER" id="PTHR21180">
    <property type="entry name" value="ENDONUCLEASE/EXONUCLEASE/PHOSPHATASE FAMILY DOMAIN-CONTAINING PROTEIN 1"/>
    <property type="match status" value="1"/>
</dbReference>
<dbReference type="InterPro" id="IPR051675">
    <property type="entry name" value="Endo/Exo/Phosphatase_dom_1"/>
</dbReference>
<keyword evidence="3" id="KW-0479">Metal-binding</keyword>
<accession>A0ABW4KXJ9</accession>
<feature type="region of interest" description="Disordered" evidence="6">
    <location>
        <begin position="206"/>
        <end position="233"/>
    </location>
</feature>
<dbReference type="Pfam" id="PF04055">
    <property type="entry name" value="Radical_SAM"/>
    <property type="match status" value="1"/>
</dbReference>
<protein>
    <submittedName>
        <fullName evidence="8">DNA modification/repair radical SAM protein</fullName>
    </submittedName>
</protein>
<comment type="caution">
    <text evidence="8">The sequence shown here is derived from an EMBL/GenBank/DDBJ whole genome shotgun (WGS) entry which is preliminary data.</text>
</comment>
<dbReference type="Gene3D" id="3.20.20.70">
    <property type="entry name" value="Aldolase class I"/>
    <property type="match status" value="1"/>
</dbReference>
<sequence length="430" mass="47862">MDLKQKLYILADAAKYDASCASSAAPKRNSKDSGGLGSIEGSGICHSYAPDGRCISLLKILLTNWCTYDCLYCVNRVSSNVERARFRVEEVVQLTLDFYRRNVIEGLFLSSGIIQSPDYTMEQVIEVARQLREVHGFKGYIHLKTIPDASDDLIERAGRYADRLSINIELPTPAAMSQLAPEKDSVGIKRSMARIRLKLEDAKEQRQQASKVVSMPDRPAARAKPPRFAPAGQSTQMIVGADSSDDRSILTTSVALYRSFGLKRVYYSAFSPIPHASSRLPAQAAPLLREHRLYQADWLMRFYGFQESEIVTEGGMLSLDHDPKMAWAIAHPERFPVDLNRAPRDELLRVPGLGIKTVGKILAARRVRQLRLDDMAFLHVPLKKVLGFIVLPDYRPARVGYRSAARPSPSLAANSQSFASAVSQQSFNFG</sequence>